<dbReference type="InterPro" id="IPR025457">
    <property type="entry name" value="DUF4277"/>
</dbReference>
<proteinExistence type="predicted"/>
<dbReference type="AlphaFoldDB" id="A0ABD4THS9"/>
<dbReference type="PANTHER" id="PTHR34614:SF2">
    <property type="entry name" value="TRANSPOSASE IS4-LIKE DOMAIN-CONTAINING PROTEIN"/>
    <property type="match status" value="1"/>
</dbReference>
<dbReference type="NCBIfam" id="NF033559">
    <property type="entry name" value="transpos_IS1634"/>
    <property type="match status" value="1"/>
</dbReference>
<sequence>MPKQREKNGQTKMDRLYPKTKMSVTDPIKEIRNLVDRIPESPSPTQITPLIALVVRSILDQVGFVDLVNKTVSWDQNQCSISPGNRALALVLLPFISTHQRVALVHVSQQLEDIDTELIFGSAIPATSFTDDCLGRFLDKFADACPSNFFQQLSLRAYAIYDIPQSLILHSDVTSHEVCGEYDLEETPDVHGPTICFGLNKTGRRDRRIFQTGAVSDGNGLIRYCKTMNGNHADSVWNMEALTVLQEIFGEEFKDHTYIADSKLINRPNLEVLNRQGSEVRFISHIPANFAGKLAERYRSIARERNQWTDLGQCCTEEEAHDKRATYRSQRFEVDLYGLPYTLVVYETSAADERVQSQIKTDTTTLEELIKEKKFKTPFACEPDALRAIEELHEQSRKLLVQPVIEIESEKKQRWPRGRRGEETKPLEEWTVYHVRVKEISLHEDRVRKFREKKETFALLTNHFESEMDDRSVLRHYKQQHIVENIFRTMKWSIMADRIYLNNPKRIDAMMMILYVSYLVMGILQMVARMNIRKLPEPPRIYIDNKPLKSPTAAFLIQSLGSFNILTEEGNRQITGINERNKYRLAILLYLIGMGSVVGDQFGSAKCKSA</sequence>
<dbReference type="PANTHER" id="PTHR34614">
    <property type="match status" value="1"/>
</dbReference>
<keyword evidence="1" id="KW-0472">Membrane</keyword>
<keyword evidence="4" id="KW-1185">Reference proteome</keyword>
<organism evidence="3 4">
    <name type="scientific">Methanocalculus taiwanensis</name>
    <dbReference type="NCBI Taxonomy" id="106207"/>
    <lineage>
        <taxon>Archaea</taxon>
        <taxon>Methanobacteriati</taxon>
        <taxon>Methanobacteriota</taxon>
        <taxon>Stenosarchaea group</taxon>
        <taxon>Methanomicrobia</taxon>
        <taxon>Methanomicrobiales</taxon>
        <taxon>Methanocalculaceae</taxon>
        <taxon>Methanocalculus</taxon>
    </lineage>
</organism>
<evidence type="ECO:0000259" key="2">
    <source>
        <dbReference type="Pfam" id="PF14104"/>
    </source>
</evidence>
<dbReference type="EMBL" id="VOTZ01000003">
    <property type="protein sequence ID" value="MCQ1537759.1"/>
    <property type="molecule type" value="Genomic_DNA"/>
</dbReference>
<feature type="domain" description="DUF4277" evidence="2">
    <location>
        <begin position="54"/>
        <end position="154"/>
    </location>
</feature>
<dbReference type="Proteomes" id="UP001524383">
    <property type="component" value="Unassembled WGS sequence"/>
</dbReference>
<dbReference type="RefSeq" id="WP_255331677.1">
    <property type="nucleotide sequence ID" value="NZ_VOTZ01000003.1"/>
</dbReference>
<evidence type="ECO:0000256" key="1">
    <source>
        <dbReference type="SAM" id="Phobius"/>
    </source>
</evidence>
<keyword evidence="1" id="KW-0812">Transmembrane</keyword>
<feature type="transmembrane region" description="Helical" evidence="1">
    <location>
        <begin position="509"/>
        <end position="528"/>
    </location>
</feature>
<dbReference type="InterPro" id="IPR012337">
    <property type="entry name" value="RNaseH-like_sf"/>
</dbReference>
<keyword evidence="1" id="KW-1133">Transmembrane helix</keyword>
<dbReference type="Pfam" id="PF14104">
    <property type="entry name" value="DUF4277"/>
    <property type="match status" value="1"/>
</dbReference>
<accession>A0ABD4THS9</accession>
<protein>
    <submittedName>
        <fullName evidence="3">IS1634 family transposase</fullName>
    </submittedName>
</protein>
<comment type="caution">
    <text evidence="3">The sequence shown here is derived from an EMBL/GenBank/DDBJ whole genome shotgun (WGS) entry which is preliminary data.</text>
</comment>
<dbReference type="InterPro" id="IPR047654">
    <property type="entry name" value="IS1634_transpos"/>
</dbReference>
<reference evidence="3 4" key="1">
    <citation type="submission" date="2019-08" db="EMBL/GenBank/DDBJ databases">
        <authorList>
            <person name="Chen S.-C."/>
            <person name="Lai M.-C."/>
            <person name="You Y.-T."/>
        </authorList>
    </citation>
    <scope>NUCLEOTIDE SEQUENCE [LARGE SCALE GENOMIC DNA]</scope>
    <source>
        <strain evidence="3 4">P2F9704a</strain>
    </source>
</reference>
<evidence type="ECO:0000313" key="4">
    <source>
        <dbReference type="Proteomes" id="UP001524383"/>
    </source>
</evidence>
<dbReference type="SUPFAM" id="SSF53098">
    <property type="entry name" value="Ribonuclease H-like"/>
    <property type="match status" value="1"/>
</dbReference>
<name>A0ABD4THS9_9EURY</name>
<evidence type="ECO:0000313" key="3">
    <source>
        <dbReference type="EMBL" id="MCQ1537759.1"/>
    </source>
</evidence>
<gene>
    <name evidence="3" type="ORF">FTO68_01965</name>
</gene>